<dbReference type="SUPFAM" id="SSF50405">
    <property type="entry name" value="Actin-crosslinking proteins"/>
    <property type="match status" value="1"/>
</dbReference>
<organism evidence="2 3">
    <name type="scientific">Panicum virgatum</name>
    <name type="common">Blackwell switchgrass</name>
    <dbReference type="NCBI Taxonomy" id="38727"/>
    <lineage>
        <taxon>Eukaryota</taxon>
        <taxon>Viridiplantae</taxon>
        <taxon>Streptophyta</taxon>
        <taxon>Embryophyta</taxon>
        <taxon>Tracheophyta</taxon>
        <taxon>Spermatophyta</taxon>
        <taxon>Magnoliopsida</taxon>
        <taxon>Liliopsida</taxon>
        <taxon>Poales</taxon>
        <taxon>Poaceae</taxon>
        <taxon>PACMAD clade</taxon>
        <taxon>Panicoideae</taxon>
        <taxon>Panicodae</taxon>
        <taxon>Paniceae</taxon>
        <taxon>Panicinae</taxon>
        <taxon>Panicum</taxon>
        <taxon>Panicum sect. Hiantes</taxon>
    </lineage>
</organism>
<dbReference type="Gene3D" id="2.80.10.50">
    <property type="match status" value="1"/>
</dbReference>
<dbReference type="EMBL" id="CM029043">
    <property type="protein sequence ID" value="KAG2609582.1"/>
    <property type="molecule type" value="Genomic_DNA"/>
</dbReference>
<dbReference type="AlphaFoldDB" id="A0A8T0TCR8"/>
<dbReference type="Pfam" id="PF04601">
    <property type="entry name" value="DUF569"/>
    <property type="match status" value="1"/>
</dbReference>
<accession>A0A8T0TCR8</accession>
<name>A0A8T0TCR8_PANVG</name>
<evidence type="ECO:0000313" key="2">
    <source>
        <dbReference type="EMBL" id="KAG2609582.1"/>
    </source>
</evidence>
<keyword evidence="3" id="KW-1185">Reference proteome</keyword>
<evidence type="ECO:0000313" key="3">
    <source>
        <dbReference type="Proteomes" id="UP000823388"/>
    </source>
</evidence>
<dbReference type="Proteomes" id="UP000823388">
    <property type="component" value="Chromosome 4K"/>
</dbReference>
<dbReference type="PANTHER" id="PTHR31205:SF3">
    <property type="entry name" value="OS06G0161100 PROTEIN"/>
    <property type="match status" value="1"/>
</dbReference>
<dbReference type="PANTHER" id="PTHR31205">
    <property type="entry name" value="ACTIN CROSS-LINKING PROTEIN (DUF569)"/>
    <property type="match status" value="1"/>
</dbReference>
<evidence type="ECO:0000259" key="1">
    <source>
        <dbReference type="Pfam" id="PF04601"/>
    </source>
</evidence>
<reference evidence="2" key="1">
    <citation type="submission" date="2020-05" db="EMBL/GenBank/DDBJ databases">
        <title>WGS assembly of Panicum virgatum.</title>
        <authorList>
            <person name="Lovell J.T."/>
            <person name="Jenkins J."/>
            <person name="Shu S."/>
            <person name="Juenger T.E."/>
            <person name="Schmutz J."/>
        </authorList>
    </citation>
    <scope>NUCLEOTIDE SEQUENCE</scope>
    <source>
        <strain evidence="2">AP13</strain>
    </source>
</reference>
<proteinExistence type="predicted"/>
<feature type="domain" description="DUF569" evidence="1">
    <location>
        <begin position="29"/>
        <end position="97"/>
    </location>
</feature>
<protein>
    <recommendedName>
        <fullName evidence="1">DUF569 domain-containing protein</fullName>
    </recommendedName>
</protein>
<sequence>MLLWKVVAIPPRLAPPRLPPPNPFGAQGMELFPDRSHIRLKSHVDGLFLSAEEDGWGVSLAARRASINTAWQVHRVQRDGKSYVLLHSAAYGRYLVLWPQPGRHRLTLGVYMSSGQEDVLWEAIRAGTDGMVRLRHGRHKLYLNTGADQGTGRR</sequence>
<dbReference type="InterPro" id="IPR007679">
    <property type="entry name" value="DUF569"/>
</dbReference>
<gene>
    <name evidence="2" type="ORF">PVAP13_4KG050900</name>
</gene>
<comment type="caution">
    <text evidence="2">The sequence shown here is derived from an EMBL/GenBank/DDBJ whole genome shotgun (WGS) entry which is preliminary data.</text>
</comment>
<dbReference type="InterPro" id="IPR008999">
    <property type="entry name" value="Actin-crosslinking"/>
</dbReference>